<evidence type="ECO:0000256" key="11">
    <source>
        <dbReference type="ARBA" id="ARBA00023139"/>
    </source>
</evidence>
<dbReference type="PROSITE" id="PS51843">
    <property type="entry name" value="NR_LBD"/>
    <property type="match status" value="1"/>
</dbReference>
<dbReference type="GO" id="GO:0005737">
    <property type="term" value="C:cytoplasm"/>
    <property type="evidence" value="ECO:0007669"/>
    <property type="project" value="UniProtKB-SubCell"/>
</dbReference>
<dbReference type="SUPFAM" id="SSF48508">
    <property type="entry name" value="Nuclear receptor ligand-binding domain"/>
    <property type="match status" value="1"/>
</dbReference>
<dbReference type="PANTHER" id="PTHR48092">
    <property type="entry name" value="KNIRPS-RELATED PROTEIN-RELATED"/>
    <property type="match status" value="1"/>
</dbReference>
<evidence type="ECO:0000256" key="4">
    <source>
        <dbReference type="ARBA" id="ARBA00022553"/>
    </source>
</evidence>
<feature type="region of interest" description="Disordered" evidence="19">
    <location>
        <begin position="1"/>
        <end position="259"/>
    </location>
</feature>
<dbReference type="InterPro" id="IPR000536">
    <property type="entry name" value="Nucl_hrmn_rcpt_lig-bd"/>
</dbReference>
<gene>
    <name evidence="22 24" type="primary">PGR</name>
</gene>
<evidence type="ECO:0000256" key="9">
    <source>
        <dbReference type="ARBA" id="ARBA00023015"/>
    </source>
</evidence>
<evidence type="ECO:0000256" key="10">
    <source>
        <dbReference type="ARBA" id="ARBA00023125"/>
    </source>
</evidence>
<evidence type="ECO:0000256" key="5">
    <source>
        <dbReference type="ARBA" id="ARBA00022723"/>
    </source>
</evidence>
<dbReference type="VGNC" id="VGNC:75972">
    <property type="gene designation" value="PGR"/>
</dbReference>
<evidence type="ECO:0000259" key="21">
    <source>
        <dbReference type="PROSITE" id="PS51843"/>
    </source>
</evidence>
<keyword evidence="9 18" id="KW-0805">Transcription regulation</keyword>
<evidence type="ECO:0000256" key="6">
    <source>
        <dbReference type="ARBA" id="ARBA00022771"/>
    </source>
</evidence>
<comment type="domain">
    <text evidence="18">Composed of three domains: a modulating N-terminal domain, a DNA-binding domain and a C-terminal ligand-binding domain.</text>
</comment>
<dbReference type="InterPro" id="IPR035500">
    <property type="entry name" value="NHR-like_dom_sf"/>
</dbReference>
<feature type="compositionally biased region" description="Low complexity" evidence="19">
    <location>
        <begin position="437"/>
        <end position="446"/>
    </location>
</feature>
<dbReference type="PRINTS" id="PR00047">
    <property type="entry name" value="STROIDFINGER"/>
</dbReference>
<evidence type="ECO:0000256" key="18">
    <source>
        <dbReference type="RuleBase" id="RU368037"/>
    </source>
</evidence>
<reference evidence="22" key="4">
    <citation type="submission" date="2025-09" db="UniProtKB">
        <authorList>
            <consortium name="Ensembl"/>
        </authorList>
    </citation>
    <scope>IDENTIFICATION</scope>
    <source>
        <strain evidence="22">17573</strain>
    </source>
</reference>
<dbReference type="InterPro" id="IPR001628">
    <property type="entry name" value="Znf_hrmn_rcpt"/>
</dbReference>
<comment type="subcellular location">
    <subcellularLocation>
        <location evidence="18">Nucleus</location>
    </subcellularLocation>
    <subcellularLocation>
        <location evidence="18">Cytoplasm</location>
    </subcellularLocation>
</comment>
<dbReference type="GO" id="GO:0003707">
    <property type="term" value="F:nuclear steroid receptor activity"/>
    <property type="evidence" value="ECO:0007669"/>
    <property type="project" value="UniProtKB-UniRule"/>
</dbReference>
<evidence type="ECO:0000256" key="1">
    <source>
        <dbReference type="ARBA" id="ARBA00003111"/>
    </source>
</evidence>
<evidence type="ECO:0000313" key="22">
    <source>
        <dbReference type="Ensembl" id="ENSMMUP00000036755.3"/>
    </source>
</evidence>
<feature type="compositionally biased region" description="Low complexity" evidence="19">
    <location>
        <begin position="235"/>
        <end position="249"/>
    </location>
</feature>
<evidence type="ECO:0000256" key="3">
    <source>
        <dbReference type="ARBA" id="ARBA00022499"/>
    </source>
</evidence>
<keyword evidence="18" id="KW-0446">Lipid-binding</keyword>
<evidence type="ECO:0000256" key="16">
    <source>
        <dbReference type="ARBA" id="ARBA00025942"/>
    </source>
</evidence>
<dbReference type="GO" id="GO:0008270">
    <property type="term" value="F:zinc ion binding"/>
    <property type="evidence" value="ECO:0007669"/>
    <property type="project" value="UniProtKB-UniRule"/>
</dbReference>
<keyword evidence="8" id="KW-0832">Ubl conjugation</keyword>
<name>F6ZBA4_MACMU</name>
<dbReference type="Gene3D" id="1.10.565.10">
    <property type="entry name" value="Retinoid X Receptor"/>
    <property type="match status" value="1"/>
</dbReference>
<evidence type="ECO:0000259" key="20">
    <source>
        <dbReference type="PROSITE" id="PS51030"/>
    </source>
</evidence>
<evidence type="ECO:0000256" key="7">
    <source>
        <dbReference type="ARBA" id="ARBA00022833"/>
    </source>
</evidence>
<dbReference type="InterPro" id="IPR013088">
    <property type="entry name" value="Znf_NHR/GATA"/>
</dbReference>
<reference evidence="22" key="3">
    <citation type="submission" date="2025-08" db="UniProtKB">
        <authorList>
            <consortium name="Ensembl"/>
        </authorList>
    </citation>
    <scope>IDENTIFICATION</scope>
    <source>
        <strain evidence="22">17573</strain>
    </source>
</reference>
<evidence type="ECO:0000313" key="23">
    <source>
        <dbReference type="Proteomes" id="UP000006718"/>
    </source>
</evidence>
<dbReference type="SMART" id="SM00430">
    <property type="entry name" value="HOLI"/>
    <property type="match status" value="1"/>
</dbReference>
<keyword evidence="18" id="KW-0963">Cytoplasm</keyword>
<feature type="region of interest" description="Disordered" evidence="19">
    <location>
        <begin position="335"/>
        <end position="376"/>
    </location>
</feature>
<dbReference type="InterPro" id="IPR050200">
    <property type="entry name" value="Nuclear_hormone_rcpt_NR3"/>
</dbReference>
<keyword evidence="7 18" id="KW-0862">Zinc</keyword>
<feature type="compositionally biased region" description="Acidic residues" evidence="19">
    <location>
        <begin position="223"/>
        <end position="234"/>
    </location>
</feature>
<evidence type="ECO:0000256" key="13">
    <source>
        <dbReference type="ARBA" id="ARBA00023170"/>
    </source>
</evidence>
<evidence type="ECO:0000256" key="12">
    <source>
        <dbReference type="ARBA" id="ARBA00023163"/>
    </source>
</evidence>
<dbReference type="SMR" id="F6ZBA4"/>
<dbReference type="GO" id="GO:0005654">
    <property type="term" value="C:nucleoplasm"/>
    <property type="evidence" value="ECO:0007669"/>
    <property type="project" value="UniProtKB-ARBA"/>
</dbReference>
<evidence type="ECO:0000256" key="2">
    <source>
        <dbReference type="ARBA" id="ARBA00013488"/>
    </source>
</evidence>
<dbReference type="PROSITE" id="PS00031">
    <property type="entry name" value="NUCLEAR_REC_DBD_1"/>
    <property type="match status" value="1"/>
</dbReference>
<feature type="compositionally biased region" description="Pro residues" evidence="19">
    <location>
        <begin position="421"/>
        <end position="436"/>
    </location>
</feature>
<evidence type="ECO:0000256" key="14">
    <source>
        <dbReference type="ARBA" id="ARBA00023242"/>
    </source>
</evidence>
<dbReference type="Ensembl" id="ENSMMUT00000043766.3">
    <property type="protein sequence ID" value="ENSMMUP00000036755.3"/>
    <property type="gene ID" value="ENSMMUG00000011846.4"/>
</dbReference>
<keyword evidence="4" id="KW-0597">Phosphoprotein</keyword>
<protein>
    <recommendedName>
        <fullName evidence="2 18">Progesterone receptor</fullName>
        <shortName evidence="18">PR</shortName>
    </recommendedName>
    <alternativeName>
        <fullName evidence="17 18">Nuclear receptor subfamily 3 group C member 3</fullName>
    </alternativeName>
</protein>
<keyword evidence="14 18" id="KW-0539">Nucleus</keyword>
<dbReference type="Proteomes" id="UP000006718">
    <property type="component" value="Chromosome 14"/>
</dbReference>
<comment type="similarity">
    <text evidence="18">Belongs to the nuclear hormone receptor family.</text>
</comment>
<dbReference type="GeneTree" id="ENSGT00940000159713"/>
<evidence type="ECO:0000256" key="19">
    <source>
        <dbReference type="SAM" id="MobiDB-lite"/>
    </source>
</evidence>
<reference evidence="23" key="1">
    <citation type="journal article" date="2007" name="Science">
        <title>Evolutionary and biomedical insights from the rhesus macaque genome.</title>
        <authorList>
            <person name="Gibbs R.A."/>
            <person name="Rogers J."/>
            <person name="Katze M.G."/>
            <person name="Bumgarner R."/>
            <person name="Weinstock G.M."/>
            <person name="Mardis E.R."/>
            <person name="Remington K.A."/>
            <person name="Strausberg R.L."/>
            <person name="Venter J.C."/>
            <person name="Wilson R.K."/>
            <person name="Batzer M.A."/>
            <person name="Bustamante C.D."/>
            <person name="Eichler E.E."/>
            <person name="Hahn M.W."/>
            <person name="Hardison R.C."/>
            <person name="Makova K.D."/>
            <person name="Miller W."/>
            <person name="Milosavljevic A."/>
            <person name="Palermo R.E."/>
            <person name="Siepel A."/>
            <person name="Sikela J.M."/>
            <person name="Attaway T."/>
            <person name="Bell S."/>
            <person name="Bernard K.E."/>
            <person name="Buhay C.J."/>
            <person name="Chandrabose M.N."/>
            <person name="Dao M."/>
            <person name="Davis C."/>
            <person name="Delehaunty K.D."/>
            <person name="Ding Y."/>
            <person name="Dinh H.H."/>
            <person name="Dugan-Rocha S."/>
            <person name="Fulton L.A."/>
            <person name="Gabisi R.A."/>
            <person name="Garner T.T."/>
            <person name="Godfrey J."/>
            <person name="Hawes A.C."/>
            <person name="Hernandez J."/>
            <person name="Hines S."/>
            <person name="Holder M."/>
            <person name="Hume J."/>
            <person name="Jhangiani S.N."/>
            <person name="Joshi V."/>
            <person name="Khan Z.M."/>
            <person name="Kirkness E.F."/>
            <person name="Cree A."/>
            <person name="Fowler R.G."/>
            <person name="Lee S."/>
            <person name="Lewis L.R."/>
            <person name="Li Z."/>
            <person name="Liu Y.-S."/>
            <person name="Moore S.M."/>
            <person name="Muzny D."/>
            <person name="Nazareth L.V."/>
            <person name="Ngo D.N."/>
            <person name="Okwuonu G.O."/>
            <person name="Pai G."/>
            <person name="Parker D."/>
            <person name="Paul H.A."/>
            <person name="Pfannkoch C."/>
            <person name="Pohl C.S."/>
            <person name="Rogers Y.-H.C."/>
            <person name="Ruiz S.J."/>
            <person name="Sabo A."/>
            <person name="Santibanez J."/>
            <person name="Schneider B.W."/>
            <person name="Smith S.M."/>
            <person name="Sodergren E."/>
            <person name="Svatek A.F."/>
            <person name="Utterback T.R."/>
            <person name="Vattathil S."/>
            <person name="Warren W."/>
            <person name="White C.S."/>
            <person name="Chinwalla A.T."/>
            <person name="Feng Y."/>
            <person name="Halpern A.L."/>
            <person name="Hillier L.W."/>
            <person name="Huang X."/>
            <person name="Minx P."/>
            <person name="Nelson J.O."/>
            <person name="Pepin K.H."/>
            <person name="Qin X."/>
            <person name="Sutton G.G."/>
            <person name="Venter E."/>
            <person name="Walenz B.P."/>
            <person name="Wallis J.W."/>
            <person name="Worley K.C."/>
            <person name="Yang S.-P."/>
            <person name="Jones S.M."/>
            <person name="Marra M.A."/>
            <person name="Rocchi M."/>
            <person name="Schein J.E."/>
            <person name="Baertsch R."/>
            <person name="Clarke L."/>
            <person name="Csuros M."/>
            <person name="Glasscock J."/>
            <person name="Harris R.A."/>
            <person name="Havlak P."/>
            <person name="Jackson A.R."/>
            <person name="Jiang H."/>
            <person name="Liu Y."/>
            <person name="Messina D.N."/>
            <person name="Shen Y."/>
            <person name="Song H.X.-Z."/>
            <person name="Wylie T."/>
            <person name="Zhang L."/>
            <person name="Birney E."/>
            <person name="Han K."/>
            <person name="Konkel M.K."/>
            <person name="Lee J."/>
            <person name="Smit A.F.A."/>
            <person name="Ullmer B."/>
            <person name="Wang H."/>
            <person name="Xing J."/>
            <person name="Burhans R."/>
            <person name="Cheng Z."/>
            <person name="Karro J.E."/>
            <person name="Ma J."/>
            <person name="Raney B."/>
            <person name="She X."/>
            <person name="Cox M.J."/>
            <person name="Demuth J.P."/>
            <person name="Dumas L.J."/>
            <person name="Han S.-G."/>
            <person name="Hopkins J."/>
            <person name="Karimpour-Fard A."/>
            <person name="Kim Y.H."/>
            <person name="Pollack J.R."/>
            <person name="Vinar T."/>
            <person name="Addo-Quaye C."/>
            <person name="Degenhardt J."/>
            <person name="Denby A."/>
            <person name="Hubisz M.J."/>
            <person name="Indap A."/>
            <person name="Kosiol C."/>
            <person name="Lahn B.T."/>
            <person name="Lawson H.A."/>
            <person name="Marklein A."/>
            <person name="Nielsen R."/>
            <person name="Vallender E.J."/>
            <person name="Clark A.G."/>
            <person name="Ferguson B."/>
            <person name="Hernandez R.D."/>
            <person name="Hirani K."/>
            <person name="Kehrer-Sawatzki H."/>
            <person name="Kolb J."/>
            <person name="Patil S."/>
            <person name="Pu L.-L."/>
            <person name="Ren Y."/>
            <person name="Smith D.G."/>
            <person name="Wheeler D.A."/>
            <person name="Schenck I."/>
            <person name="Ball E.V."/>
            <person name="Chen R."/>
            <person name="Cooper D.N."/>
            <person name="Giardine B."/>
            <person name="Hsu F."/>
            <person name="Kent W.J."/>
            <person name="Lesk A."/>
            <person name="Nelson D.L."/>
            <person name="O'brien W.E."/>
            <person name="Pruefer K."/>
            <person name="Stenson P.D."/>
            <person name="Wallace J.C."/>
            <person name="Ke H."/>
            <person name="Liu X.-M."/>
            <person name="Wang P."/>
            <person name="Xiang A.P."/>
            <person name="Yang F."/>
            <person name="Barber G.P."/>
            <person name="Haussler D."/>
            <person name="Karolchik D."/>
            <person name="Kern A.D."/>
            <person name="Kuhn R.M."/>
            <person name="Smith K.E."/>
            <person name="Zwieg A.S."/>
        </authorList>
    </citation>
    <scope>NUCLEOTIDE SEQUENCE [LARGE SCALE GENOMIC DNA]</scope>
    <source>
        <strain evidence="23">17573</strain>
    </source>
</reference>
<dbReference type="AlphaFoldDB" id="F6ZBA4"/>
<dbReference type="VEuPathDB" id="HostDB:ENSMMUG00000011846"/>
<dbReference type="InterPro" id="IPR000128">
    <property type="entry name" value="Progest_rcpt"/>
</dbReference>
<dbReference type="Gene3D" id="3.30.50.10">
    <property type="entry name" value="Erythroid Transcription Factor GATA-1, subunit A"/>
    <property type="match status" value="1"/>
</dbReference>
<dbReference type="PROSITE" id="PS51030">
    <property type="entry name" value="NUCLEAR_REC_DBD_2"/>
    <property type="match status" value="1"/>
</dbReference>
<feature type="compositionally biased region" description="Low complexity" evidence="19">
    <location>
        <begin position="338"/>
        <end position="353"/>
    </location>
</feature>
<keyword evidence="11" id="KW-0564">Palmitate</keyword>
<evidence type="ECO:0000256" key="8">
    <source>
        <dbReference type="ARBA" id="ARBA00022843"/>
    </source>
</evidence>
<dbReference type="ExpressionAtlas" id="F6ZBA4">
    <property type="expression patterns" value="baseline"/>
</dbReference>
<comment type="function">
    <text evidence="1">The steroid hormones and their receptors are involved in the regulation of eukaryotic gene expression and affect cellular proliferation and differentiation in target tissues. Transcriptional activator of several progesteron-dependent promoters in a variety of cell types. Involved in activation of SRC-dependent MAPK signaling on hormone stimulation.</text>
</comment>
<evidence type="ECO:0000256" key="17">
    <source>
        <dbReference type="ARBA" id="ARBA00031166"/>
    </source>
</evidence>
<keyword evidence="3" id="KW-1017">Isopeptide bond</keyword>
<accession>F6ZBA4</accession>
<keyword evidence="10 18" id="KW-0238">DNA-binding</keyword>
<keyword evidence="23" id="KW-1185">Reference proteome</keyword>
<keyword evidence="13 18" id="KW-0675">Receptor</keyword>
<dbReference type="FunFam" id="3.30.50.10:FF:000027">
    <property type="entry name" value="Progesterone receptor"/>
    <property type="match status" value="1"/>
</dbReference>
<feature type="domain" description="Nuclear receptor" evidence="20">
    <location>
        <begin position="567"/>
        <end position="642"/>
    </location>
</feature>
<dbReference type="Pfam" id="PF00104">
    <property type="entry name" value="Hormone_recep"/>
    <property type="match status" value="1"/>
</dbReference>
<keyword evidence="6 18" id="KW-0863">Zinc-finger</keyword>
<dbReference type="Pfam" id="PF00105">
    <property type="entry name" value="zf-C4"/>
    <property type="match status" value="1"/>
</dbReference>
<keyword evidence="12 18" id="KW-0804">Transcription</keyword>
<dbReference type="SMART" id="SM00399">
    <property type="entry name" value="ZnF_C4"/>
    <property type="match status" value="1"/>
</dbReference>
<organism evidence="22 23">
    <name type="scientific">Macaca mulatta</name>
    <name type="common">Rhesus macaque</name>
    <dbReference type="NCBI Taxonomy" id="9544"/>
    <lineage>
        <taxon>Eukaryota</taxon>
        <taxon>Metazoa</taxon>
        <taxon>Chordata</taxon>
        <taxon>Craniata</taxon>
        <taxon>Vertebrata</taxon>
        <taxon>Euteleostomi</taxon>
        <taxon>Mammalia</taxon>
        <taxon>Eutheria</taxon>
        <taxon>Euarchontoglires</taxon>
        <taxon>Primates</taxon>
        <taxon>Haplorrhini</taxon>
        <taxon>Catarrhini</taxon>
        <taxon>Cercopithecidae</taxon>
        <taxon>Cercopithecinae</taxon>
        <taxon>Macaca</taxon>
    </lineage>
</organism>
<comment type="subunit">
    <text evidence="16">Interacts with SMARD1 and UNC45A. Interacts with CUEDC2; the interaction promotes ubiquitination, decreases sumoylation, and represses transcriptional activity. Interacts with PIAS3; the interaction promotes sumoylation of PR in a hormone-dependent manner, inhibits DNA-binding, and alters nuclear export. Interacts with SP1; the interaction requires ligand-induced phosphorylation on Ser-345 by ERK1/2-MAPK. Interacts with PRMT2. Interacts with NCOA2 and NCOA1. Interacts with KLF9. Interacts with GTF2B.</text>
</comment>
<dbReference type="SUPFAM" id="SSF57716">
    <property type="entry name" value="Glucocorticoid receptor-like (DNA-binding domain)"/>
    <property type="match status" value="1"/>
</dbReference>
<keyword evidence="5" id="KW-0479">Metal-binding</keyword>
<dbReference type="PRINTS" id="PR00544">
    <property type="entry name" value="PROGESTRONER"/>
</dbReference>
<sequence length="834" mass="88197">MTELKAKSPRAPHVAGGPPSPEVGSPLLCRPAAGPFQGSQTSDTLPEVSAIPISLDGLLFPRPCQGQDPLDEKTQDQQSLSDVEGAYSRAEATRGTGGSSSRPPEKDSGLLDSVLDTLLAPSGPGQSQPSPPACEVTSSWCLFGPELPEDPPAAPATPATQRVLSPLMSRSGSKAGDSSETAAAHKVLPRGLSPSRQLLLPASGSPHWSGAPVKPSPLPTAVEVEEEDGSESEDSAGPLLKGKPRALGGAAAGGGAAAVPPGAAAGGVALVPKEDSRFSAPRVALVEQDAPMAPGRSPLATTTMDFTHVPILPLNHALLAARTRQLLEEESYDGGAGAASAFAPPRSSPSASSTPVAVGDFPDCAYPPDADPKDDAYPLYGDFQPPALKIKEEEEGAEVSARSPRSYLVAGANPAAFPDFPLGPPPPLPPRAPPSRPGEAAVTAAPAGASVSSASSLGSTLECILYKAEGAPPQQGPFAPPPCKAPGAGGCLLPRDGLPSTSASAATAGAAPALYPALGLNGLPQLGYQAAVLKEGLQQVYPPYLNYLRPDSEASQSPQYSFESLPQKICLICGDEASGCHYGVLTCGSCKVFFKRAMEGQHNYLCAGRNDCIVDKIRRKNCPACRLRKCCQAGMVLGGFRNLHIDDQITLIQYSWMSLMVFGLGWRSYKHVSGQMLYFAPDLILNEQRMKESSFYSLCLTMWQIPQEFVKLQVSQEEFLCMKVLLLLNTIPLEGLRSQTQFEEMRSSYIRELIKAIGLRQKGVVSSSQRFYQLTKLLDNLHDLVKQLHLYCLNTFIQSRALSVEFPEMMSEVIAAQLPKILAGMVKPLLFHKK</sequence>
<reference evidence="22" key="2">
    <citation type="submission" date="2019-01" db="EMBL/GenBank/DDBJ databases">
        <authorList>
            <person name="Graves T."/>
            <person name="Eichler E.E."/>
            <person name="Wilson R.K."/>
        </authorList>
    </citation>
    <scope>NUCLEOTIDE SEQUENCE [LARGE SCALE GENOMIC DNA]</scope>
    <source>
        <strain evidence="22">17573</strain>
    </source>
</reference>
<evidence type="ECO:0000256" key="15">
    <source>
        <dbReference type="ARBA" id="ARBA00023288"/>
    </source>
</evidence>
<evidence type="ECO:0000313" key="24">
    <source>
        <dbReference type="VGNC" id="VGNC:75972"/>
    </source>
</evidence>
<proteinExistence type="inferred from homology"/>
<feature type="domain" description="NR LBD" evidence="21">
    <location>
        <begin position="589"/>
        <end position="814"/>
    </location>
</feature>
<comment type="function">
    <text evidence="18">Steroid hormone receptor involved in the regulation of eukaryotic gene expression which affects cellular proliferation and differentiation in target tissues.</text>
</comment>
<dbReference type="Bgee" id="ENSMMUG00000011846">
    <property type="expression patterns" value="Expressed in liver and 4 other cell types or tissues"/>
</dbReference>
<dbReference type="GO" id="GO:0043565">
    <property type="term" value="F:sequence-specific DNA binding"/>
    <property type="evidence" value="ECO:0007669"/>
    <property type="project" value="UniProtKB-UniRule"/>
</dbReference>
<dbReference type="CDD" id="cd07172">
    <property type="entry name" value="NR_DBD_GR_PR"/>
    <property type="match status" value="1"/>
</dbReference>
<feature type="compositionally biased region" description="Polar residues" evidence="19">
    <location>
        <begin position="168"/>
        <end position="181"/>
    </location>
</feature>
<keyword evidence="18" id="KW-0754">Steroid-binding</keyword>
<dbReference type="Pfam" id="PF02161">
    <property type="entry name" value="Prog_receptor"/>
    <property type="match status" value="1"/>
</dbReference>
<keyword evidence="15" id="KW-0449">Lipoprotein</keyword>
<feature type="region of interest" description="Disordered" evidence="19">
    <location>
        <begin position="418"/>
        <end position="446"/>
    </location>
</feature>
<dbReference type="GO" id="GO:0005496">
    <property type="term" value="F:steroid binding"/>
    <property type="evidence" value="ECO:0007669"/>
    <property type="project" value="UniProtKB-UniRule"/>
</dbReference>